<feature type="non-terminal residue" evidence="1">
    <location>
        <position position="1"/>
    </location>
</feature>
<reference evidence="1" key="1">
    <citation type="submission" date="2020-04" db="EMBL/GenBank/DDBJ databases">
        <authorList>
            <person name="Alioto T."/>
            <person name="Alioto T."/>
            <person name="Gomez Garrido J."/>
        </authorList>
    </citation>
    <scope>NUCLEOTIDE SEQUENCE</scope>
    <source>
        <strain evidence="1">A484AB</strain>
    </source>
</reference>
<dbReference type="Proteomes" id="UP001152795">
    <property type="component" value="Unassembled WGS sequence"/>
</dbReference>
<comment type="caution">
    <text evidence="1">The sequence shown here is derived from an EMBL/GenBank/DDBJ whole genome shotgun (WGS) entry which is preliminary data.</text>
</comment>
<keyword evidence="2" id="KW-1185">Reference proteome</keyword>
<dbReference type="AlphaFoldDB" id="A0A7D9IJ87"/>
<evidence type="ECO:0000313" key="2">
    <source>
        <dbReference type="Proteomes" id="UP001152795"/>
    </source>
</evidence>
<accession>A0A7D9IJ87</accession>
<protein>
    <submittedName>
        <fullName evidence="1">Uncharacterized protein</fullName>
    </submittedName>
</protein>
<dbReference type="PROSITE" id="PS50878">
    <property type="entry name" value="RT_POL"/>
    <property type="match status" value="1"/>
</dbReference>
<dbReference type="InterPro" id="IPR000477">
    <property type="entry name" value="RT_dom"/>
</dbReference>
<sequence>MDKGNLNIAVFVDLKKAFDTVDHTILLNKLQYYGFLGDELKWIQSYLSNRSQKCFINGVLLNPGIIKCGVPQGSILGPLLFLIFINDLPGCLAHTIPNMYADDTSITMGNENFNLMENRINGDLQNLCIWLRANHLSLNIVKSEYMIIGSVQRIRNLSREPSLFIGNVKLKRVKHNKILGVTVDENLSWHEHISNTVKKVFEGILRISHLYMQLCEVGEINYLTWKTKFRCSKNEGCREELLKNIDETCETMENELKQWKESIDDKRHQCYSLNHFTMKQILNLRKELAKACIGQVPVDELPLQTFMLLETVNKTIDPLLLANVLRTMVPENLIKLPEEGFKDEQKYFVSDTEGEKILMDSVEEEMDVIQPIMGRRKNSLETLTSTKETLESMCMTINTDHYLLAALQDSGRRATEDDLITWVVTHENDEEETVKMLYEEAKKNPCLSNLVKDVFGLECQAVNDEETFLCNTTANEREIERTIVLEPYVNNKEDTYLTLGVLAAILDRLSESESEYIRRKIPPVLKEGEPNLLLVPK</sequence>
<dbReference type="PANTHER" id="PTHR33332">
    <property type="entry name" value="REVERSE TRANSCRIPTASE DOMAIN-CONTAINING PROTEIN"/>
    <property type="match status" value="1"/>
</dbReference>
<organism evidence="1 2">
    <name type="scientific">Paramuricea clavata</name>
    <name type="common">Red gorgonian</name>
    <name type="synonym">Violescent sea-whip</name>
    <dbReference type="NCBI Taxonomy" id="317549"/>
    <lineage>
        <taxon>Eukaryota</taxon>
        <taxon>Metazoa</taxon>
        <taxon>Cnidaria</taxon>
        <taxon>Anthozoa</taxon>
        <taxon>Octocorallia</taxon>
        <taxon>Malacalcyonacea</taxon>
        <taxon>Plexauridae</taxon>
        <taxon>Paramuricea</taxon>
    </lineage>
</organism>
<dbReference type="Pfam" id="PF00078">
    <property type="entry name" value="RVT_1"/>
    <property type="match status" value="1"/>
</dbReference>
<evidence type="ECO:0000313" key="1">
    <source>
        <dbReference type="EMBL" id="CAB4007007.1"/>
    </source>
</evidence>
<gene>
    <name evidence="1" type="ORF">PACLA_8A066084</name>
</gene>
<dbReference type="EMBL" id="CACRXK020005672">
    <property type="protein sequence ID" value="CAB4007007.1"/>
    <property type="molecule type" value="Genomic_DNA"/>
</dbReference>
<proteinExistence type="predicted"/>
<name>A0A7D9IJ87_PARCT</name>
<dbReference type="OrthoDB" id="5954773at2759"/>